<dbReference type="PANTHER" id="PTHR42693:SF42">
    <property type="entry name" value="ARYLSULFATASE G"/>
    <property type="match status" value="1"/>
</dbReference>
<name>A0ABT8KNH6_9BACT</name>
<dbReference type="RefSeq" id="WP_346751822.1">
    <property type="nucleotide sequence ID" value="NZ_JAUJEA010000003.1"/>
</dbReference>
<dbReference type="SUPFAM" id="SSF53649">
    <property type="entry name" value="Alkaline phosphatase-like"/>
    <property type="match status" value="1"/>
</dbReference>
<evidence type="ECO:0000256" key="4">
    <source>
        <dbReference type="ARBA" id="ARBA00022729"/>
    </source>
</evidence>
<gene>
    <name evidence="8" type="ORF">QQ008_10485</name>
</gene>
<evidence type="ECO:0000256" key="3">
    <source>
        <dbReference type="ARBA" id="ARBA00022723"/>
    </source>
</evidence>
<keyword evidence="3" id="KW-0479">Metal-binding</keyword>
<comment type="similarity">
    <text evidence="2">Belongs to the sulfatase family.</text>
</comment>
<keyword evidence="9" id="KW-1185">Reference proteome</keyword>
<dbReference type="InterPro" id="IPR017850">
    <property type="entry name" value="Alkaline_phosphatase_core_sf"/>
</dbReference>
<dbReference type="Pfam" id="PF00884">
    <property type="entry name" value="Sulfatase"/>
    <property type="match status" value="1"/>
</dbReference>
<evidence type="ECO:0000256" key="2">
    <source>
        <dbReference type="ARBA" id="ARBA00008779"/>
    </source>
</evidence>
<reference evidence="8" key="1">
    <citation type="submission" date="2023-06" db="EMBL/GenBank/DDBJ databases">
        <title>Genomic of Parafulvivirga corallium.</title>
        <authorList>
            <person name="Wang G."/>
        </authorList>
    </citation>
    <scope>NUCLEOTIDE SEQUENCE</scope>
    <source>
        <strain evidence="8">BMA10</strain>
    </source>
</reference>
<proteinExistence type="inferred from homology"/>
<dbReference type="InterPro" id="IPR050738">
    <property type="entry name" value="Sulfatase"/>
</dbReference>
<dbReference type="PANTHER" id="PTHR42693">
    <property type="entry name" value="ARYLSULFATASE FAMILY MEMBER"/>
    <property type="match status" value="1"/>
</dbReference>
<keyword evidence="4" id="KW-0732">Signal</keyword>
<dbReference type="CDD" id="cd16144">
    <property type="entry name" value="ARS_like"/>
    <property type="match status" value="1"/>
</dbReference>
<dbReference type="InterPro" id="IPR000917">
    <property type="entry name" value="Sulfatase_N"/>
</dbReference>
<keyword evidence="6" id="KW-0106">Calcium</keyword>
<sequence>MKETLTISVLLLLLTSCSTKQQNFVFILVDDLGYKDLGYTGSEYYETPNIDKLSKASIQFTQAYSSGSVCSPSRAAILTGKHPIRLRITDWIPGSRPKNQKLNTPTILNELPLEETTIADVLRDEGYNTFFAGKWHLGDKGFFPERQGFEINIGGHKRGSPPGGYYSPYKNPKLEDGPEGEYLTDRLTNESINFLDTVGQNPFFLYLSYYTVHTPIQPNKEYIDKFVKKLDSLSFDGPQTKPEGSGITNLIQNNPAYASMLFALDQNIGRLIEKLKEKGLYENTTIIFTSDNGGLSTLVNTYGQIAPTSVLPLRAGKGWLYEGGIRVPLLIKPANYSGDPRINAERVIGHDFYPTILKLAGIPLKKDASIDGIDLTPILREDTGLERKELFWHYPHYHGSAWTPGAAIIQENWKLIEFYETNTIELYDLSVDVSEKNDLSAEHPEMAKRLLNKLHELQNSMNAEMPTINEELEGQLGD</sequence>
<comment type="cofactor">
    <cofactor evidence="1">
        <name>Ca(2+)</name>
        <dbReference type="ChEBI" id="CHEBI:29108"/>
    </cofactor>
</comment>
<keyword evidence="5" id="KW-0378">Hydrolase</keyword>
<dbReference type="PROSITE" id="PS00149">
    <property type="entry name" value="SULFATASE_2"/>
    <property type="match status" value="1"/>
</dbReference>
<dbReference type="EMBL" id="JAUJEA010000003">
    <property type="protein sequence ID" value="MDN5201794.1"/>
    <property type="molecule type" value="Genomic_DNA"/>
</dbReference>
<evidence type="ECO:0000256" key="1">
    <source>
        <dbReference type="ARBA" id="ARBA00001913"/>
    </source>
</evidence>
<dbReference type="PROSITE" id="PS51257">
    <property type="entry name" value="PROKAR_LIPOPROTEIN"/>
    <property type="match status" value="1"/>
</dbReference>
<dbReference type="Gene3D" id="3.30.1120.10">
    <property type="match status" value="1"/>
</dbReference>
<organism evidence="8 9">
    <name type="scientific">Splendidivirga corallicola</name>
    <dbReference type="NCBI Taxonomy" id="3051826"/>
    <lineage>
        <taxon>Bacteria</taxon>
        <taxon>Pseudomonadati</taxon>
        <taxon>Bacteroidota</taxon>
        <taxon>Cytophagia</taxon>
        <taxon>Cytophagales</taxon>
        <taxon>Splendidivirgaceae</taxon>
        <taxon>Splendidivirga</taxon>
    </lineage>
</organism>
<evidence type="ECO:0000259" key="7">
    <source>
        <dbReference type="Pfam" id="PF00884"/>
    </source>
</evidence>
<protein>
    <submittedName>
        <fullName evidence="8">Sulfatase</fullName>
    </submittedName>
</protein>
<evidence type="ECO:0000313" key="9">
    <source>
        <dbReference type="Proteomes" id="UP001172082"/>
    </source>
</evidence>
<feature type="domain" description="Sulfatase N-terminal" evidence="7">
    <location>
        <begin position="22"/>
        <end position="362"/>
    </location>
</feature>
<dbReference type="InterPro" id="IPR024607">
    <property type="entry name" value="Sulfatase_CS"/>
</dbReference>
<comment type="caution">
    <text evidence="8">The sequence shown here is derived from an EMBL/GenBank/DDBJ whole genome shotgun (WGS) entry which is preliminary data.</text>
</comment>
<evidence type="ECO:0000313" key="8">
    <source>
        <dbReference type="EMBL" id="MDN5201794.1"/>
    </source>
</evidence>
<dbReference type="Proteomes" id="UP001172082">
    <property type="component" value="Unassembled WGS sequence"/>
</dbReference>
<dbReference type="Gene3D" id="3.40.720.10">
    <property type="entry name" value="Alkaline Phosphatase, subunit A"/>
    <property type="match status" value="1"/>
</dbReference>
<accession>A0ABT8KNH6</accession>
<dbReference type="PROSITE" id="PS00523">
    <property type="entry name" value="SULFATASE_1"/>
    <property type="match status" value="1"/>
</dbReference>
<evidence type="ECO:0000256" key="5">
    <source>
        <dbReference type="ARBA" id="ARBA00022801"/>
    </source>
</evidence>
<evidence type="ECO:0000256" key="6">
    <source>
        <dbReference type="ARBA" id="ARBA00022837"/>
    </source>
</evidence>